<dbReference type="Pfam" id="PF01433">
    <property type="entry name" value="Peptidase_M1"/>
    <property type="match status" value="1"/>
</dbReference>
<accession>A0A9X4YC39</accession>
<dbReference type="AlphaFoldDB" id="A0A9X4YC39"/>
<dbReference type="Gene3D" id="1.10.390.10">
    <property type="entry name" value="Neutral Protease Domain 2"/>
    <property type="match status" value="1"/>
</dbReference>
<evidence type="ECO:0000256" key="13">
    <source>
        <dbReference type="NCBIfam" id="TIGR02414"/>
    </source>
</evidence>
<gene>
    <name evidence="18" type="primary">pepN</name>
    <name evidence="18" type="ORF">GLW01_06020</name>
</gene>
<comment type="cofactor">
    <cofactor evidence="2">
        <name>Zn(2+)</name>
        <dbReference type="ChEBI" id="CHEBI:29105"/>
    </cofactor>
</comment>
<evidence type="ECO:0000259" key="15">
    <source>
        <dbReference type="Pfam" id="PF11940"/>
    </source>
</evidence>
<feature type="domain" description="Aminopeptidase N-like N-terminal" evidence="17">
    <location>
        <begin position="102"/>
        <end position="190"/>
    </location>
</feature>
<keyword evidence="7" id="KW-0645">Protease</keyword>
<evidence type="ECO:0000313" key="19">
    <source>
        <dbReference type="Proteomes" id="UP000460751"/>
    </source>
</evidence>
<evidence type="ECO:0000256" key="3">
    <source>
        <dbReference type="ARBA" id="ARBA00010136"/>
    </source>
</evidence>
<evidence type="ECO:0000256" key="7">
    <source>
        <dbReference type="ARBA" id="ARBA00022670"/>
    </source>
</evidence>
<dbReference type="PANTHER" id="PTHR46322:SF1">
    <property type="entry name" value="PUROMYCIN-SENSITIVE AMINOPEPTIDASE"/>
    <property type="match status" value="1"/>
</dbReference>
<dbReference type="InterPro" id="IPR035414">
    <property type="entry name" value="Peptidase_M1_pepN_Ig-like"/>
</dbReference>
<dbReference type="NCBIfam" id="TIGR02414">
    <property type="entry name" value="pepN_proteo"/>
    <property type="match status" value="1"/>
</dbReference>
<evidence type="ECO:0000256" key="11">
    <source>
        <dbReference type="ARBA" id="ARBA00023049"/>
    </source>
</evidence>
<evidence type="ECO:0000256" key="8">
    <source>
        <dbReference type="ARBA" id="ARBA00022723"/>
    </source>
</evidence>
<dbReference type="EMBL" id="WMEX01000003">
    <property type="protein sequence ID" value="MYL26348.1"/>
    <property type="molecule type" value="Genomic_DNA"/>
</dbReference>
<dbReference type="FunFam" id="1.10.390.10:FF:000002">
    <property type="entry name" value="Aminopeptidase N"/>
    <property type="match status" value="1"/>
</dbReference>
<dbReference type="Pfam" id="PF17900">
    <property type="entry name" value="Peptidase_M1_N"/>
    <property type="match status" value="1"/>
</dbReference>
<keyword evidence="8" id="KW-0479">Metal-binding</keyword>
<evidence type="ECO:0000256" key="12">
    <source>
        <dbReference type="ARBA" id="ARBA00059739"/>
    </source>
</evidence>
<dbReference type="InterPro" id="IPR014782">
    <property type="entry name" value="Peptidase_M1_dom"/>
</dbReference>
<dbReference type="GO" id="GO:0006508">
    <property type="term" value="P:proteolysis"/>
    <property type="evidence" value="ECO:0007669"/>
    <property type="project" value="UniProtKB-UniRule"/>
</dbReference>
<feature type="domain" description="Peptidase M1 alanyl aminopeptidase Ig-like fold" evidence="15">
    <location>
        <begin position="448"/>
        <end position="547"/>
    </location>
</feature>
<evidence type="ECO:0000256" key="1">
    <source>
        <dbReference type="ARBA" id="ARBA00000098"/>
    </source>
</evidence>
<dbReference type="InterPro" id="IPR038438">
    <property type="entry name" value="PepN_Ig-like_sf"/>
</dbReference>
<keyword evidence="19" id="KW-1185">Reference proteome</keyword>
<proteinExistence type="inferred from homology"/>
<dbReference type="SUPFAM" id="SSF55486">
    <property type="entry name" value="Metalloproteases ('zincins'), catalytic domain"/>
    <property type="match status" value="1"/>
</dbReference>
<dbReference type="Proteomes" id="UP000460751">
    <property type="component" value="Unassembled WGS sequence"/>
</dbReference>
<reference evidence="18 19" key="1">
    <citation type="submission" date="2019-11" db="EMBL/GenBank/DDBJ databases">
        <title>Genome sequences of 17 halophilic strains isolated from different environments.</title>
        <authorList>
            <person name="Furrow R.E."/>
        </authorList>
    </citation>
    <scope>NUCLEOTIDE SEQUENCE [LARGE SCALE GENOMIC DNA]</scope>
    <source>
        <strain evidence="18 19">22507_15_FS</strain>
    </source>
</reference>
<evidence type="ECO:0000259" key="16">
    <source>
        <dbReference type="Pfam" id="PF17432"/>
    </source>
</evidence>
<dbReference type="OrthoDB" id="100605at2"/>
<dbReference type="Gene3D" id="2.60.40.1840">
    <property type="match status" value="1"/>
</dbReference>
<keyword evidence="6 18" id="KW-0031">Aminopeptidase</keyword>
<protein>
    <recommendedName>
        <fullName evidence="5 13">Aminopeptidase N</fullName>
        <ecNumber evidence="4 13">3.4.11.2</ecNumber>
    </recommendedName>
</protein>
<evidence type="ECO:0000256" key="6">
    <source>
        <dbReference type="ARBA" id="ARBA00022438"/>
    </source>
</evidence>
<dbReference type="RefSeq" id="WP_160898511.1">
    <property type="nucleotide sequence ID" value="NZ_WMEX01000003.1"/>
</dbReference>
<dbReference type="PANTHER" id="PTHR46322">
    <property type="entry name" value="PUROMYCIN-SENSITIVE AMINOPEPTIDASE"/>
    <property type="match status" value="1"/>
</dbReference>
<dbReference type="InterPro" id="IPR045357">
    <property type="entry name" value="Aminopeptidase_N-like_N"/>
</dbReference>
<comment type="caution">
    <text evidence="18">The sequence shown here is derived from an EMBL/GenBank/DDBJ whole genome shotgun (WGS) entry which is preliminary data.</text>
</comment>
<evidence type="ECO:0000256" key="10">
    <source>
        <dbReference type="ARBA" id="ARBA00022833"/>
    </source>
</evidence>
<dbReference type="GO" id="GO:0008270">
    <property type="term" value="F:zinc ion binding"/>
    <property type="evidence" value="ECO:0007669"/>
    <property type="project" value="InterPro"/>
</dbReference>
<evidence type="ECO:0000256" key="5">
    <source>
        <dbReference type="ARBA" id="ARBA00015611"/>
    </source>
</evidence>
<comment type="catalytic activity">
    <reaction evidence="1">
        <text>Release of an N-terminal amino acid, Xaa-|-Yaa- from a peptide, amide or arylamide. Xaa is preferably Ala, but may be most amino acids including Pro (slow action). When a terminal hydrophobic residue is followed by a prolyl residue, the two may be released as an intact Xaa-Pro dipeptide.</text>
        <dbReference type="EC" id="3.4.11.2"/>
    </reaction>
</comment>
<dbReference type="GO" id="GO:0008237">
    <property type="term" value="F:metallopeptidase activity"/>
    <property type="evidence" value="ECO:0007669"/>
    <property type="project" value="UniProtKB-UniRule"/>
</dbReference>
<evidence type="ECO:0000256" key="2">
    <source>
        <dbReference type="ARBA" id="ARBA00001947"/>
    </source>
</evidence>
<dbReference type="GO" id="GO:0016285">
    <property type="term" value="F:alanyl aminopeptidase activity"/>
    <property type="evidence" value="ECO:0007669"/>
    <property type="project" value="UniProtKB-EC"/>
</dbReference>
<dbReference type="InterPro" id="IPR012779">
    <property type="entry name" value="Peptidase_M1_pepN"/>
</dbReference>
<dbReference type="InterPro" id="IPR027268">
    <property type="entry name" value="Peptidase_M4/M1_CTD_sf"/>
</dbReference>
<evidence type="ECO:0000256" key="9">
    <source>
        <dbReference type="ARBA" id="ARBA00022801"/>
    </source>
</evidence>
<dbReference type="PRINTS" id="PR00756">
    <property type="entry name" value="ALADIPTASE"/>
</dbReference>
<dbReference type="CDD" id="cd09600">
    <property type="entry name" value="M1_APN"/>
    <property type="match status" value="1"/>
</dbReference>
<dbReference type="FunFam" id="3.30.2010.30:FF:000002">
    <property type="entry name" value="Putative aminopeptidase N"/>
    <property type="match status" value="1"/>
</dbReference>
<evidence type="ECO:0000259" key="14">
    <source>
        <dbReference type="Pfam" id="PF01433"/>
    </source>
</evidence>
<dbReference type="SUPFAM" id="SSF63737">
    <property type="entry name" value="Leukotriene A4 hydrolase N-terminal domain"/>
    <property type="match status" value="1"/>
</dbReference>
<dbReference type="InterPro" id="IPR037144">
    <property type="entry name" value="Peptidase_M1_pepN_C_sf"/>
</dbReference>
<dbReference type="Gene3D" id="1.25.50.10">
    <property type="entry name" value="Peptidase M1, alanyl aminopeptidase, C-terminal domain"/>
    <property type="match status" value="1"/>
</dbReference>
<dbReference type="FunFam" id="2.60.40.1730:FF:000005">
    <property type="entry name" value="Aminopeptidase N"/>
    <property type="match status" value="1"/>
</dbReference>
<evidence type="ECO:0000259" key="17">
    <source>
        <dbReference type="Pfam" id="PF17900"/>
    </source>
</evidence>
<dbReference type="InterPro" id="IPR001930">
    <property type="entry name" value="Peptidase_M1"/>
</dbReference>
<comment type="similarity">
    <text evidence="3">Belongs to the peptidase M1 family.</text>
</comment>
<evidence type="ECO:0000256" key="4">
    <source>
        <dbReference type="ARBA" id="ARBA00012564"/>
    </source>
</evidence>
<feature type="domain" description="Peptidase M1 alanyl aminopeptidase C-terminal" evidence="16">
    <location>
        <begin position="552"/>
        <end position="870"/>
    </location>
</feature>
<dbReference type="InterPro" id="IPR024601">
    <property type="entry name" value="Peptidase_M1_pepN_C"/>
</dbReference>
<name>A0A9X4YC39_9GAMM</name>
<evidence type="ECO:0000313" key="18">
    <source>
        <dbReference type="EMBL" id="MYL26348.1"/>
    </source>
</evidence>
<keyword evidence="11" id="KW-0482">Metalloprotease</keyword>
<organism evidence="18 19">
    <name type="scientific">Vreelandella halophila</name>
    <dbReference type="NCBI Taxonomy" id="86177"/>
    <lineage>
        <taxon>Bacteria</taxon>
        <taxon>Pseudomonadati</taxon>
        <taxon>Pseudomonadota</taxon>
        <taxon>Gammaproteobacteria</taxon>
        <taxon>Oceanospirillales</taxon>
        <taxon>Halomonadaceae</taxon>
        <taxon>Vreelandella</taxon>
    </lineage>
</organism>
<dbReference type="EC" id="3.4.11.2" evidence="4 13"/>
<keyword evidence="9 18" id="KW-0378">Hydrolase</keyword>
<dbReference type="Gene3D" id="3.30.2010.30">
    <property type="match status" value="1"/>
</dbReference>
<comment type="function">
    <text evidence="12">Aminopeptidase N is involved in the degradation of intracellular peptides generated by protein breakdown during normal growth as well as in response to nutrient starvation.</text>
</comment>
<dbReference type="Pfam" id="PF17432">
    <property type="entry name" value="DUF3458_C"/>
    <property type="match status" value="1"/>
</dbReference>
<feature type="domain" description="Peptidase M1 membrane alanine aminopeptidase" evidence="14">
    <location>
        <begin position="230"/>
        <end position="443"/>
    </location>
</feature>
<dbReference type="InterPro" id="IPR042097">
    <property type="entry name" value="Aminopeptidase_N-like_N_sf"/>
</dbReference>
<keyword evidence="10" id="KW-0862">Zinc</keyword>
<sequence>MRAEQPQAVHLADYRVPAFLIDHVDLRIELFEDCALVHSRLNIRRNPADESQARDLVLNGEELGLESLMLDGRPVENHRVDEGFLTVPSVPEHFHLDVTTRIHPRDNTRLEGLYQSSGMFCTQCEAEGFRRITYFLDRPDVMACYRTRIEADREAYPVLLANGNPVDWGELEDGRHQVTWEDPYPKPSYLFAMVAGDLVEKRDEFVTGSGRTIDLRMYVEARNEAKCEHALASLKKAMAWDEEVYGREYDLDIFMVVAVDDFNMGAMENKGLNIFNSSCVLASPETATDAAYDRIESIVAHEYFHNWSGNRVTCRDWFQLSLKEGFTVFRDNQFSADMGSPTVQRIDHVNMLRTAQFAEDAGPMAHPVRPDSYIEIANFYTLTVYEKGAEVVRMIHTLLGPDMFREGSDLYFARHDGQAVTTDDFVSAMEDASSRDLTQFRRWYEQAGTPELRVTDTFDAESGTYTLTIRQSCPATPGQSHKEPFHIPVRMGLIASDGEALPLDAEQNTETVLELTGDEHSFQFSGLAERPVPSLLRGFSAPVKLDYPWTRDQLMFLMSRDPDGFNRWDAGQKLAVDVILSIQQGRDTEVDPRLVEAYRTLLTTPGLDRAMVARMLALPSTAWLIELTDEADVAAIDGARHQVEQTVARALRDELVQVRADHHPGGSYAFEPGQVAARSLSNSALTLLTRIGDEQGREQALAQFEQATNMTDRLAALKALVDSPFSQEREDALARFHADWHHDPQVVEQWFAVQSGSPWIGNVNCVTELLAHPAFDWKNPNKVRMVIGVFAGRNLTHFHSPDGSGHRFLGEQIRRLDAFNPQISAQLAQPLTRWRQYAPHLRDSMAGILRELRDLPDLSRDLYEVVTKSLGESG</sequence>
<dbReference type="Pfam" id="PF11940">
    <property type="entry name" value="DUF3458"/>
    <property type="match status" value="1"/>
</dbReference>
<dbReference type="Gene3D" id="2.60.40.1730">
    <property type="entry name" value="tricorn interacting facor f3 domain"/>
    <property type="match status" value="1"/>
</dbReference>
<dbReference type="FunFam" id="2.60.40.1840:FF:000001">
    <property type="entry name" value="Aminopeptidase N"/>
    <property type="match status" value="1"/>
</dbReference>